<evidence type="ECO:0000256" key="1">
    <source>
        <dbReference type="SAM" id="MobiDB-lite"/>
    </source>
</evidence>
<feature type="region of interest" description="Disordered" evidence="1">
    <location>
        <begin position="78"/>
        <end position="117"/>
    </location>
</feature>
<evidence type="ECO:0000313" key="2">
    <source>
        <dbReference type="EMBL" id="KAK9199480.1"/>
    </source>
</evidence>
<proteinExistence type="predicted"/>
<keyword evidence="3" id="KW-1185">Reference proteome</keyword>
<dbReference type="InterPro" id="IPR053218">
    <property type="entry name" value="Pathogen-related_defense"/>
</dbReference>
<protein>
    <submittedName>
        <fullName evidence="2">Uncharacterized protein</fullName>
    </submittedName>
</protein>
<accession>A0AAP0MB07</accession>
<evidence type="ECO:0000313" key="3">
    <source>
        <dbReference type="Proteomes" id="UP001428341"/>
    </source>
</evidence>
<organism evidence="2 3">
    <name type="scientific">Citrus x changshan-huyou</name>
    <dbReference type="NCBI Taxonomy" id="2935761"/>
    <lineage>
        <taxon>Eukaryota</taxon>
        <taxon>Viridiplantae</taxon>
        <taxon>Streptophyta</taxon>
        <taxon>Embryophyta</taxon>
        <taxon>Tracheophyta</taxon>
        <taxon>Spermatophyta</taxon>
        <taxon>Magnoliopsida</taxon>
        <taxon>eudicotyledons</taxon>
        <taxon>Gunneridae</taxon>
        <taxon>Pentapetalae</taxon>
        <taxon>rosids</taxon>
        <taxon>malvids</taxon>
        <taxon>Sapindales</taxon>
        <taxon>Rutaceae</taxon>
        <taxon>Aurantioideae</taxon>
        <taxon>Citrus</taxon>
    </lineage>
</organism>
<gene>
    <name evidence="2" type="ORF">WN944_014671</name>
</gene>
<name>A0AAP0MB07_9ROSI</name>
<sequence length="117" mass="13494">MAAESWNLFVPLLEKWQMKAGEMASPSFNGGKYRSYLHGEEEKNTKWRFGSTPNYDVVDKLFEEGRTKVFLHAASPPLQGAKCNHHVSSSNSDLNRNPLRNFYQWRQTTPKHSLYSS</sequence>
<dbReference type="EMBL" id="JBCGBO010000005">
    <property type="protein sequence ID" value="KAK9199480.1"/>
    <property type="molecule type" value="Genomic_DNA"/>
</dbReference>
<dbReference type="Proteomes" id="UP001428341">
    <property type="component" value="Unassembled WGS sequence"/>
</dbReference>
<dbReference type="PANTHER" id="PTHR31723:SF8">
    <property type="entry name" value="PATHOGEN-RELATED PROTEIN"/>
    <property type="match status" value="1"/>
</dbReference>
<feature type="compositionally biased region" description="Polar residues" evidence="1">
    <location>
        <begin position="104"/>
        <end position="117"/>
    </location>
</feature>
<feature type="compositionally biased region" description="Polar residues" evidence="1">
    <location>
        <begin position="86"/>
        <end position="95"/>
    </location>
</feature>
<dbReference type="AlphaFoldDB" id="A0AAP0MB07"/>
<dbReference type="PANTHER" id="PTHR31723">
    <property type="entry name" value="PATHOGENESIS-RELATED FAMILY PROTEIN"/>
    <property type="match status" value="1"/>
</dbReference>
<reference evidence="2 3" key="1">
    <citation type="submission" date="2024-05" db="EMBL/GenBank/DDBJ databases">
        <title>Haplotype-resolved chromosome-level genome assembly of Huyou (Citrus changshanensis).</title>
        <authorList>
            <person name="Miao C."/>
            <person name="Chen W."/>
            <person name="Wu Y."/>
            <person name="Wang L."/>
            <person name="Zhao S."/>
            <person name="Grierson D."/>
            <person name="Xu C."/>
            <person name="Chen K."/>
        </authorList>
    </citation>
    <scope>NUCLEOTIDE SEQUENCE [LARGE SCALE GENOMIC DNA]</scope>
    <source>
        <strain evidence="2">01-14</strain>
        <tissue evidence="2">Leaf</tissue>
    </source>
</reference>
<comment type="caution">
    <text evidence="2">The sequence shown here is derived from an EMBL/GenBank/DDBJ whole genome shotgun (WGS) entry which is preliminary data.</text>
</comment>